<comment type="caution">
    <text evidence="1">The sequence shown here is derived from an EMBL/GenBank/DDBJ whole genome shotgun (WGS) entry which is preliminary data.</text>
</comment>
<evidence type="ECO:0000313" key="2">
    <source>
        <dbReference type="Proteomes" id="UP000679179"/>
    </source>
</evidence>
<dbReference type="AlphaFoldDB" id="A0A919VGZ5"/>
<accession>A0A919VGZ5</accession>
<protein>
    <submittedName>
        <fullName evidence="1">Uncharacterized protein</fullName>
    </submittedName>
</protein>
<organism evidence="1 2">
    <name type="scientific">Clostridium polyendosporum</name>
    <dbReference type="NCBI Taxonomy" id="69208"/>
    <lineage>
        <taxon>Bacteria</taxon>
        <taxon>Bacillati</taxon>
        <taxon>Bacillota</taxon>
        <taxon>Clostridia</taxon>
        <taxon>Eubacteriales</taxon>
        <taxon>Clostridiaceae</taxon>
        <taxon>Clostridium</taxon>
    </lineage>
</organism>
<keyword evidence="2" id="KW-1185">Reference proteome</keyword>
<sequence length="323" mass="38144">MIRKEIDELRKKQLEETNYLYSTNLQRKIFNPPNEEIHDFLCFWSDLLGFGNDLFKNNWDLGLDGFKKIRNRLLDAHNMLISNIDINHNTKGLILNDGICQIMRCDYNIKEIDYISWLTKLGLYFLSCVKTHIAINIIEKENKYPGTRSVLAYGKGIKYLTDQITFDDFVFNYTKPDPEGISTVAREIGNPIKLYNPSELQMNTAFSKSYILESLGSDYGICGNELYIDKSVFDFISEYIKMSHTNAHFIEKDDCYQYLVPYELDDINKVYFGFKLSKKTVEIDYKDWKTTVYKVIAFYPHDEPIDEFEFDLYDYKENVWVTY</sequence>
<gene>
    <name evidence="1" type="ORF">CPJCM30710_25460</name>
</gene>
<proteinExistence type="predicted"/>
<name>A0A919VGZ5_9CLOT</name>
<dbReference type="RefSeq" id="WP_212904564.1">
    <property type="nucleotide sequence ID" value="NZ_BOPZ01000023.1"/>
</dbReference>
<reference evidence="1" key="1">
    <citation type="submission" date="2021-03" db="EMBL/GenBank/DDBJ databases">
        <title>Taxonomic study of Clostridium polyendosporum from meadow-gley soil under rice.</title>
        <authorList>
            <person name="Kobayashi H."/>
            <person name="Tanizawa Y."/>
            <person name="Yagura M."/>
        </authorList>
    </citation>
    <scope>NUCLEOTIDE SEQUENCE</scope>
    <source>
        <strain evidence="1">JCM 30710</strain>
    </source>
</reference>
<evidence type="ECO:0000313" key="1">
    <source>
        <dbReference type="EMBL" id="GIM29880.1"/>
    </source>
</evidence>
<dbReference type="Proteomes" id="UP000679179">
    <property type="component" value="Unassembled WGS sequence"/>
</dbReference>
<dbReference type="EMBL" id="BOPZ01000023">
    <property type="protein sequence ID" value="GIM29880.1"/>
    <property type="molecule type" value="Genomic_DNA"/>
</dbReference>